<evidence type="ECO:0000259" key="9">
    <source>
        <dbReference type="Pfam" id="PF00881"/>
    </source>
</evidence>
<evidence type="ECO:0000256" key="3">
    <source>
        <dbReference type="ARBA" id="ARBA00022630"/>
    </source>
</evidence>
<evidence type="ECO:0000256" key="6">
    <source>
        <dbReference type="ARBA" id="ARBA00023002"/>
    </source>
</evidence>
<keyword evidence="7 8" id="KW-0520">NAD</keyword>
<evidence type="ECO:0000313" key="11">
    <source>
        <dbReference type="Proteomes" id="UP001149719"/>
    </source>
</evidence>
<evidence type="ECO:0000256" key="4">
    <source>
        <dbReference type="ARBA" id="ARBA00022643"/>
    </source>
</evidence>
<dbReference type="EC" id="1.-.-.-" evidence="8"/>
<dbReference type="EMBL" id="JAPUBN010000006">
    <property type="protein sequence ID" value="MCZ2720246.1"/>
    <property type="molecule type" value="Genomic_DNA"/>
</dbReference>
<dbReference type="Proteomes" id="UP001149719">
    <property type="component" value="Unassembled WGS sequence"/>
</dbReference>
<keyword evidence="6 8" id="KW-0560">Oxidoreductase</keyword>
<keyword evidence="5 8" id="KW-0521">NADP</keyword>
<keyword evidence="4 8" id="KW-0288">FMN</keyword>
<evidence type="ECO:0000256" key="1">
    <source>
        <dbReference type="ARBA" id="ARBA00001917"/>
    </source>
</evidence>
<name>A0ABT4JPE6_9GAMM</name>
<dbReference type="PANTHER" id="PTHR43821:SF1">
    <property type="entry name" value="NAD(P)H NITROREDUCTASE YDJA-RELATED"/>
    <property type="match status" value="1"/>
</dbReference>
<dbReference type="Pfam" id="PF00881">
    <property type="entry name" value="Nitroreductase"/>
    <property type="match status" value="1"/>
</dbReference>
<protein>
    <recommendedName>
        <fullName evidence="8">Putative NAD(P)H nitroreductase</fullName>
        <ecNumber evidence="8">1.-.-.-</ecNumber>
    </recommendedName>
</protein>
<proteinExistence type="inferred from homology"/>
<comment type="cofactor">
    <cofactor evidence="1 8">
        <name>FMN</name>
        <dbReference type="ChEBI" id="CHEBI:58210"/>
    </cofactor>
</comment>
<evidence type="ECO:0000313" key="10">
    <source>
        <dbReference type="EMBL" id="MCZ2720246.1"/>
    </source>
</evidence>
<keyword evidence="11" id="KW-1185">Reference proteome</keyword>
<evidence type="ECO:0000256" key="2">
    <source>
        <dbReference type="ARBA" id="ARBA00007118"/>
    </source>
</evidence>
<dbReference type="InterPro" id="IPR000415">
    <property type="entry name" value="Nitroreductase-like"/>
</dbReference>
<evidence type="ECO:0000256" key="7">
    <source>
        <dbReference type="ARBA" id="ARBA00023027"/>
    </source>
</evidence>
<dbReference type="PANTHER" id="PTHR43821">
    <property type="entry name" value="NAD(P)H NITROREDUCTASE YDJA-RELATED"/>
    <property type="match status" value="1"/>
</dbReference>
<dbReference type="PIRSF" id="PIRSF000232">
    <property type="entry name" value="YdjA"/>
    <property type="match status" value="1"/>
</dbReference>
<evidence type="ECO:0000256" key="8">
    <source>
        <dbReference type="PIRNR" id="PIRNR000232"/>
    </source>
</evidence>
<dbReference type="CDD" id="cd02135">
    <property type="entry name" value="YdjA-like"/>
    <property type="match status" value="1"/>
</dbReference>
<keyword evidence="3 8" id="KW-0285">Flavoprotein</keyword>
<dbReference type="RefSeq" id="WP_269121992.1">
    <property type="nucleotide sequence ID" value="NZ_JAPUBN010000006.1"/>
</dbReference>
<dbReference type="InterPro" id="IPR029479">
    <property type="entry name" value="Nitroreductase"/>
</dbReference>
<comment type="caution">
    <text evidence="10">The sequence shown here is derived from an EMBL/GenBank/DDBJ whole genome shotgun (WGS) entry which is preliminary data.</text>
</comment>
<evidence type="ECO:0000256" key="5">
    <source>
        <dbReference type="ARBA" id="ARBA00022857"/>
    </source>
</evidence>
<accession>A0ABT4JPE6</accession>
<sequence>MSNEIINAMRLRSSQNQLTGQGPSKDEWYSVLNAASRAADHGGIKPWRFRIYEGEVRAQLGECYWALAKSEVPELPESKKDSFIKKAFRAPSVLLVYASTEDHPKVPKMEQIMAVSAACQQVLLGLDSLDYGAIWRSGPVAHSDITKSQLGLQDNDQIIGFIYVGQCEQAKHYIEDTGLDSRISWA</sequence>
<comment type="similarity">
    <text evidence="2 8">Belongs to the nitroreductase family.</text>
</comment>
<dbReference type="InterPro" id="IPR052530">
    <property type="entry name" value="NAD(P)H_nitroreductase"/>
</dbReference>
<dbReference type="InterPro" id="IPR026021">
    <property type="entry name" value="YdjA-like"/>
</dbReference>
<reference evidence="10" key="1">
    <citation type="submission" date="2022-12" db="EMBL/GenBank/DDBJ databases">
        <title>Marinomonas 15G1-11 sp. nov, isolated from marine algae.</title>
        <authorList>
            <person name="Butt M."/>
            <person name="Choi D.G."/>
            <person name="Kim J.M."/>
            <person name="Lee J.K."/>
            <person name="Baek J.H."/>
            <person name="Jeon C.O."/>
        </authorList>
    </citation>
    <scope>NUCLEOTIDE SEQUENCE</scope>
    <source>
        <strain evidence="10">15G1-11</strain>
    </source>
</reference>
<gene>
    <name evidence="10" type="ORF">O1D97_00955</name>
</gene>
<feature type="domain" description="Nitroreductase" evidence="9">
    <location>
        <begin position="12"/>
        <end position="165"/>
    </location>
</feature>
<dbReference type="Gene3D" id="3.40.109.10">
    <property type="entry name" value="NADH Oxidase"/>
    <property type="match status" value="1"/>
</dbReference>
<organism evidence="10 11">
    <name type="scientific">Marinomonas phaeophyticola</name>
    <dbReference type="NCBI Taxonomy" id="3004091"/>
    <lineage>
        <taxon>Bacteria</taxon>
        <taxon>Pseudomonadati</taxon>
        <taxon>Pseudomonadota</taxon>
        <taxon>Gammaproteobacteria</taxon>
        <taxon>Oceanospirillales</taxon>
        <taxon>Oceanospirillaceae</taxon>
        <taxon>Marinomonas</taxon>
    </lineage>
</organism>
<dbReference type="SUPFAM" id="SSF55469">
    <property type="entry name" value="FMN-dependent nitroreductase-like"/>
    <property type="match status" value="1"/>
</dbReference>